<accession>A0A413S609</accession>
<proteinExistence type="predicted"/>
<gene>
    <name evidence="1" type="ORF">DW929_00385</name>
</gene>
<evidence type="ECO:0000313" key="2">
    <source>
        <dbReference type="Proteomes" id="UP000284598"/>
    </source>
</evidence>
<dbReference type="Proteomes" id="UP000284598">
    <property type="component" value="Unassembled WGS sequence"/>
</dbReference>
<reference evidence="1 2" key="1">
    <citation type="submission" date="2018-08" db="EMBL/GenBank/DDBJ databases">
        <title>A genome reference for cultivated species of the human gut microbiota.</title>
        <authorList>
            <person name="Zou Y."/>
            <person name="Xue W."/>
            <person name="Luo G."/>
        </authorList>
    </citation>
    <scope>NUCLEOTIDE SEQUENCE [LARGE SCALE GENOMIC DNA]</scope>
    <source>
        <strain evidence="1 2">AM43-2</strain>
    </source>
</reference>
<comment type="caution">
    <text evidence="1">The sequence shown here is derived from an EMBL/GenBank/DDBJ whole genome shotgun (WGS) entry which is preliminary data.</text>
</comment>
<sequence>MKKNKSIFKCWKLVWHIKIGFFIGVQNQKNEKNVEKTQKNCKISVARGVFGTAKKVGST</sequence>
<protein>
    <submittedName>
        <fullName evidence="1">Uncharacterized protein</fullName>
    </submittedName>
</protein>
<dbReference type="AlphaFoldDB" id="A0A413S609"/>
<name>A0A413S609_9FIRM</name>
<dbReference type="EMBL" id="QSFO01000001">
    <property type="protein sequence ID" value="RHA57331.1"/>
    <property type="molecule type" value="Genomic_DNA"/>
</dbReference>
<organism evidence="1 2">
    <name type="scientific">Eubacterium ventriosum</name>
    <dbReference type="NCBI Taxonomy" id="39496"/>
    <lineage>
        <taxon>Bacteria</taxon>
        <taxon>Bacillati</taxon>
        <taxon>Bacillota</taxon>
        <taxon>Clostridia</taxon>
        <taxon>Eubacteriales</taxon>
        <taxon>Eubacteriaceae</taxon>
        <taxon>Eubacterium</taxon>
    </lineage>
</organism>
<evidence type="ECO:0000313" key="1">
    <source>
        <dbReference type="EMBL" id="RHA57331.1"/>
    </source>
</evidence>
<dbReference type="RefSeq" id="WP_118024408.1">
    <property type="nucleotide sequence ID" value="NZ_JAFILN010000014.1"/>
</dbReference>